<evidence type="ECO:0000313" key="2">
    <source>
        <dbReference type="Proteomes" id="UP000320055"/>
    </source>
</evidence>
<protein>
    <recommendedName>
        <fullName evidence="3">UvrD-like helicase C-terminal domain-containing protein</fullName>
    </recommendedName>
</protein>
<dbReference type="InterPro" id="IPR027417">
    <property type="entry name" value="P-loop_NTPase"/>
</dbReference>
<proteinExistence type="predicted"/>
<dbReference type="Proteomes" id="UP000320055">
    <property type="component" value="Unassembled WGS sequence"/>
</dbReference>
<accession>A0A563W3I2</accession>
<dbReference type="Gene3D" id="3.40.50.300">
    <property type="entry name" value="P-loop containing nucleotide triphosphate hydrolases"/>
    <property type="match status" value="1"/>
</dbReference>
<sequence>MAQVKQWQSYFDLSRMFDDVGYAYSLTTHKAQGSTIDYVFLDVADMRGCSDQAKPATA</sequence>
<dbReference type="EMBL" id="CAACVJ010000675">
    <property type="protein sequence ID" value="VEP18225.1"/>
    <property type="molecule type" value="Genomic_DNA"/>
</dbReference>
<keyword evidence="2" id="KW-1185">Reference proteome</keyword>
<organism evidence="1 2">
    <name type="scientific">Hyella patelloides LEGE 07179</name>
    <dbReference type="NCBI Taxonomy" id="945734"/>
    <lineage>
        <taxon>Bacteria</taxon>
        <taxon>Bacillati</taxon>
        <taxon>Cyanobacteriota</taxon>
        <taxon>Cyanophyceae</taxon>
        <taxon>Pleurocapsales</taxon>
        <taxon>Hyellaceae</taxon>
        <taxon>Hyella</taxon>
    </lineage>
</organism>
<dbReference type="AlphaFoldDB" id="A0A563W3I2"/>
<evidence type="ECO:0008006" key="3">
    <source>
        <dbReference type="Google" id="ProtNLM"/>
    </source>
</evidence>
<name>A0A563W3I2_9CYAN</name>
<evidence type="ECO:0000313" key="1">
    <source>
        <dbReference type="EMBL" id="VEP18225.1"/>
    </source>
</evidence>
<reference evidence="1 2" key="1">
    <citation type="submission" date="2019-01" db="EMBL/GenBank/DDBJ databases">
        <authorList>
            <person name="Brito A."/>
        </authorList>
    </citation>
    <scope>NUCLEOTIDE SEQUENCE [LARGE SCALE GENOMIC DNA]</scope>
    <source>
        <strain evidence="1">1</strain>
    </source>
</reference>
<gene>
    <name evidence="1" type="ORF">H1P_7060002</name>
</gene>
<dbReference type="SUPFAM" id="SSF52540">
    <property type="entry name" value="P-loop containing nucleoside triphosphate hydrolases"/>
    <property type="match status" value="1"/>
</dbReference>